<dbReference type="EMBL" id="JAYFUM010000008">
    <property type="protein sequence ID" value="MEA5139119.1"/>
    <property type="molecule type" value="Genomic_DNA"/>
</dbReference>
<evidence type="ECO:0008006" key="3">
    <source>
        <dbReference type="Google" id="ProtNLM"/>
    </source>
</evidence>
<keyword evidence="2" id="KW-1185">Reference proteome</keyword>
<comment type="caution">
    <text evidence="1">The sequence shown here is derived from an EMBL/GenBank/DDBJ whole genome shotgun (WGS) entry which is preliminary data.</text>
</comment>
<proteinExistence type="predicted"/>
<evidence type="ECO:0000313" key="1">
    <source>
        <dbReference type="EMBL" id="MEA5139119.1"/>
    </source>
</evidence>
<dbReference type="RefSeq" id="WP_323296280.1">
    <property type="nucleotide sequence ID" value="NZ_JAYFUM010000008.1"/>
</dbReference>
<reference evidence="1 2" key="1">
    <citation type="submission" date="2023-12" db="EMBL/GenBank/DDBJ databases">
        <title>Novel species of the genus Arcicella isolated from rivers.</title>
        <authorList>
            <person name="Lu H."/>
        </authorList>
    </citation>
    <scope>NUCLEOTIDE SEQUENCE [LARGE SCALE GENOMIC DNA]</scope>
    <source>
        <strain evidence="1 2">KCTC 23307</strain>
    </source>
</reference>
<dbReference type="Proteomes" id="UP001302949">
    <property type="component" value="Unassembled WGS sequence"/>
</dbReference>
<sequence length="147" mass="16427">MQNFITKRIIRNSVLGILSIFLGLSFVSCTKQIAFQNSAVVPAARGTIHVKRDANKNYVIGVNILDLAEVNRLTPPKKTYVVWMLTEQSETKNIGQINSETKMFSKKLKANFETVSSEKPIQVFITAEDDGSTQYPGEVLVLTTNKF</sequence>
<protein>
    <recommendedName>
        <fullName evidence="3">DUF4625 domain-containing protein</fullName>
    </recommendedName>
</protein>
<evidence type="ECO:0000313" key="2">
    <source>
        <dbReference type="Proteomes" id="UP001302949"/>
    </source>
</evidence>
<accession>A0ABU5Q9P4</accession>
<organism evidence="1 2">
    <name type="scientific">Arcicella rigui</name>
    <dbReference type="NCBI Taxonomy" id="797020"/>
    <lineage>
        <taxon>Bacteria</taxon>
        <taxon>Pseudomonadati</taxon>
        <taxon>Bacteroidota</taxon>
        <taxon>Cytophagia</taxon>
        <taxon>Cytophagales</taxon>
        <taxon>Flectobacillaceae</taxon>
        <taxon>Arcicella</taxon>
    </lineage>
</organism>
<dbReference type="PROSITE" id="PS51257">
    <property type="entry name" value="PROKAR_LIPOPROTEIN"/>
    <property type="match status" value="1"/>
</dbReference>
<name>A0ABU5Q9P4_9BACT</name>
<gene>
    <name evidence="1" type="ORF">VB248_08240</name>
</gene>